<reference evidence="3" key="1">
    <citation type="submission" date="2021-05" db="EMBL/GenBank/DDBJ databases">
        <title>The genome of the haptophyte Pavlova lutheri (Diacronema luteri, Pavlovales) - a model for lipid biosynthesis in eukaryotic algae.</title>
        <authorList>
            <person name="Hulatt C.J."/>
            <person name="Posewitz M.C."/>
        </authorList>
    </citation>
    <scope>NUCLEOTIDE SEQUENCE</scope>
    <source>
        <strain evidence="3">NIVA-4/92</strain>
    </source>
</reference>
<feature type="compositionally biased region" description="Acidic residues" evidence="1">
    <location>
        <begin position="277"/>
        <end position="287"/>
    </location>
</feature>
<evidence type="ECO:0000256" key="1">
    <source>
        <dbReference type="SAM" id="MobiDB-lite"/>
    </source>
</evidence>
<proteinExistence type="predicted"/>
<evidence type="ECO:0000313" key="3">
    <source>
        <dbReference type="EMBL" id="KAG8461038.1"/>
    </source>
</evidence>
<dbReference type="OrthoDB" id="10266005at2759"/>
<feature type="chain" id="PRO_5035151098" evidence="2">
    <location>
        <begin position="18"/>
        <end position="297"/>
    </location>
</feature>
<evidence type="ECO:0000313" key="4">
    <source>
        <dbReference type="Proteomes" id="UP000751190"/>
    </source>
</evidence>
<keyword evidence="4" id="KW-1185">Reference proteome</keyword>
<protein>
    <submittedName>
        <fullName evidence="3">Uncharacterized protein</fullName>
    </submittedName>
</protein>
<dbReference type="EMBL" id="JAGTXO010000028">
    <property type="protein sequence ID" value="KAG8461038.1"/>
    <property type="molecule type" value="Genomic_DNA"/>
</dbReference>
<name>A0A8J5XCC9_DIALT</name>
<feature type="signal peptide" evidence="2">
    <location>
        <begin position="1"/>
        <end position="17"/>
    </location>
</feature>
<dbReference type="AlphaFoldDB" id="A0A8J5XCC9"/>
<organism evidence="3 4">
    <name type="scientific">Diacronema lutheri</name>
    <name type="common">Unicellular marine alga</name>
    <name type="synonym">Monochrysis lutheri</name>
    <dbReference type="NCBI Taxonomy" id="2081491"/>
    <lineage>
        <taxon>Eukaryota</taxon>
        <taxon>Haptista</taxon>
        <taxon>Haptophyta</taxon>
        <taxon>Pavlovophyceae</taxon>
        <taxon>Pavlovales</taxon>
        <taxon>Pavlovaceae</taxon>
        <taxon>Diacronema</taxon>
    </lineage>
</organism>
<feature type="region of interest" description="Disordered" evidence="1">
    <location>
        <begin position="277"/>
        <end position="297"/>
    </location>
</feature>
<evidence type="ECO:0000256" key="2">
    <source>
        <dbReference type="SAM" id="SignalP"/>
    </source>
</evidence>
<gene>
    <name evidence="3" type="ORF">KFE25_003607</name>
</gene>
<feature type="region of interest" description="Disordered" evidence="1">
    <location>
        <begin position="19"/>
        <end position="75"/>
    </location>
</feature>
<feature type="compositionally biased region" description="Pro residues" evidence="1">
    <location>
        <begin position="41"/>
        <end position="65"/>
    </location>
</feature>
<accession>A0A8J5XCC9</accession>
<dbReference type="OMA" id="FRILLEW"/>
<sequence>MVAVFLRTALLLAPCFSAPQSQHPAWRGRAAQRSRVIASATPPPPPGADEPPPGADEPPPLPPPASSREADATSQALNDELRRREESEACPGLGEFNVELYEHLRRRPEFADKALYTELSSRVDVAEEVFKSWRDKVNSTVRLQPQAGQTPGEVVGLVLRALQDCDYPHDGHGVDVLQSFSSDVCVASRAKISAEMLHRYIKGSKFRILLEWVAIHYSKKLETSLEGRRAYQELRLKSSASGDWSSVNFMLGATDDGRWLIDHIRVRGVTAGMNDDFDDYDDDDDGSADGGAPPAVE</sequence>
<comment type="caution">
    <text evidence="3">The sequence shown here is derived from an EMBL/GenBank/DDBJ whole genome shotgun (WGS) entry which is preliminary data.</text>
</comment>
<keyword evidence="2" id="KW-0732">Signal</keyword>
<dbReference type="Proteomes" id="UP000751190">
    <property type="component" value="Unassembled WGS sequence"/>
</dbReference>